<sequence>MGTIFIDDAFAIMSCRTDSSLWATFIHEGRTKQQAFTRGIAQLQLLRRACYEIQDWKARLLFNYVNFGAAPPSARQATSGALKGVDVPSATGLLDLSTTLTGCSRRFDGAKVQRREIRQVEVNDEVLSAALQCPGELWDKFSRDVYREELRGEYVFVQTELQDHREDYHADGSESDDEAEEPLEEPANWGFLEKLLARGLDFANLAEAWLRGDEAPNALRRVVLAYSTGRRLGCFVNGQTWTLVSFDLDELDVYWNTGVLGRPYHPSVGGFRAFEPLQGEADETSGSVKRGGLVVEEVRRAPRLRAGRERKSHGEGDAKKSTSQTESTQNRAESLGIPEVVAPTSLRAVAALLVRGTEKSLKAPGEEVRGPILVLYKVELHQCCRLRRVDGLKPEVYVGGVGATYVALPGALLGDSVNKAGFGQHQFRVDHHRRKLVEPSGCSGRLLRLRASSKKQAAPDEPRRETAVVLWRSWKSVLEEVASRPGAGYLTVSGLVLSPVELWFALWPAFTRAACRAKSACRARWSAYNAGHGVELNDDENVAKRKDHYSRAEGHCIVVSDDPVQSKEGPGGRDYYAEIKMEWFKPPSPPSLSSAMEPSVVGVPTSAAPPAPPARATPEIEERLVQLMASMEPLRPEILRCTCAFRALKGLQAKSLRSRVNPKVAYSWSHETKDIQQFWSHSWRRSGWSKIFMLAVMHNGFPALCCGTLTAISVSILFHVFSEPVNEEIGDSLREQYTAALSVGRVAGLISNFSAMLVGALCLAYWRCQKTVFLDMVCIHQKDSALKMAGLVSMGAFLKESNSMLVCWDATYNHRLWCLFELAAFLKSRGNSTARPLVVRPTALGPVALGLFTGLSLGIMSLLLVPRAGSSASTITLRILVLLGVFLLVLRFPIRYLRSFYRSIDTMREQLQSFRVTDATCHCCTVDHRGGAMHCDREVIQQCLVQWFGSIENFEKSVQTNVSEALLHQLGYFSFPISWMLACAAPVTWSFLPYAIQEPLFGTLFIFAWTFAVPTIFMIASSSSYLLRRPRASRLGDAVVNVACVFMCAGSYLAMESYVGLLSATLNYWQGILTFASTMLLAMAAAYGSWAGCGAYGRCLWARSSGRFGDVEDSSATDEWVGEAPNPNAAVTAMLESVGEAPNPNAAVTIQL</sequence>
<proteinExistence type="predicted"/>
<organism evidence="3 4">
    <name type="scientific">Durusdinium trenchii</name>
    <dbReference type="NCBI Taxonomy" id="1381693"/>
    <lineage>
        <taxon>Eukaryota</taxon>
        <taxon>Sar</taxon>
        <taxon>Alveolata</taxon>
        <taxon>Dinophyceae</taxon>
        <taxon>Suessiales</taxon>
        <taxon>Symbiodiniaceae</taxon>
        <taxon>Durusdinium</taxon>
    </lineage>
</organism>
<feature type="transmembrane region" description="Helical" evidence="2">
    <location>
        <begin position="1067"/>
        <end position="1088"/>
    </location>
</feature>
<feature type="transmembrane region" description="Helical" evidence="2">
    <location>
        <begin position="487"/>
        <end position="510"/>
    </location>
</feature>
<feature type="transmembrane region" description="Helical" evidence="2">
    <location>
        <begin position="691"/>
        <end position="721"/>
    </location>
</feature>
<name>A0ABP0SAN2_9DINO</name>
<keyword evidence="2" id="KW-1133">Transmembrane helix</keyword>
<feature type="compositionally biased region" description="Basic and acidic residues" evidence="1">
    <location>
        <begin position="304"/>
        <end position="320"/>
    </location>
</feature>
<gene>
    <name evidence="3" type="ORF">CCMP2556_LOCUS50939</name>
</gene>
<dbReference type="Proteomes" id="UP001642484">
    <property type="component" value="Unassembled WGS sequence"/>
</dbReference>
<keyword evidence="2" id="KW-0812">Transmembrane</keyword>
<feature type="transmembrane region" description="Helical" evidence="2">
    <location>
        <begin position="837"/>
        <end position="863"/>
    </location>
</feature>
<feature type="transmembrane region" description="Helical" evidence="2">
    <location>
        <begin position="875"/>
        <end position="894"/>
    </location>
</feature>
<feature type="transmembrane region" description="Helical" evidence="2">
    <location>
        <begin position="741"/>
        <end position="766"/>
    </location>
</feature>
<protein>
    <submittedName>
        <fullName evidence="3">Uncharacterized protein</fullName>
    </submittedName>
</protein>
<feature type="transmembrane region" description="Helical" evidence="2">
    <location>
        <begin position="1038"/>
        <end position="1055"/>
    </location>
</feature>
<evidence type="ECO:0000313" key="4">
    <source>
        <dbReference type="Proteomes" id="UP001642484"/>
    </source>
</evidence>
<evidence type="ECO:0000256" key="2">
    <source>
        <dbReference type="SAM" id="Phobius"/>
    </source>
</evidence>
<accession>A0ABP0SAN2</accession>
<feature type="transmembrane region" description="Helical" evidence="2">
    <location>
        <begin position="970"/>
        <end position="992"/>
    </location>
</feature>
<reference evidence="3 4" key="1">
    <citation type="submission" date="2024-02" db="EMBL/GenBank/DDBJ databases">
        <authorList>
            <person name="Chen Y."/>
            <person name="Shah S."/>
            <person name="Dougan E. K."/>
            <person name="Thang M."/>
            <person name="Chan C."/>
        </authorList>
    </citation>
    <scope>NUCLEOTIDE SEQUENCE [LARGE SCALE GENOMIC DNA]</scope>
</reference>
<feature type="compositionally biased region" description="Polar residues" evidence="1">
    <location>
        <begin position="321"/>
        <end position="332"/>
    </location>
</feature>
<dbReference type="EMBL" id="CAXAMN010027228">
    <property type="protein sequence ID" value="CAK9109424.1"/>
    <property type="molecule type" value="Genomic_DNA"/>
</dbReference>
<feature type="transmembrane region" description="Helical" evidence="2">
    <location>
        <begin position="1004"/>
        <end position="1026"/>
    </location>
</feature>
<comment type="caution">
    <text evidence="3">The sequence shown here is derived from an EMBL/GenBank/DDBJ whole genome shotgun (WGS) entry which is preliminary data.</text>
</comment>
<keyword evidence="2" id="KW-0472">Membrane</keyword>
<evidence type="ECO:0000313" key="3">
    <source>
        <dbReference type="EMBL" id="CAK9109424.1"/>
    </source>
</evidence>
<feature type="region of interest" description="Disordered" evidence="1">
    <location>
        <begin position="304"/>
        <end position="337"/>
    </location>
</feature>
<keyword evidence="4" id="KW-1185">Reference proteome</keyword>
<evidence type="ECO:0000256" key="1">
    <source>
        <dbReference type="SAM" id="MobiDB-lite"/>
    </source>
</evidence>